<gene>
    <name evidence="7" type="ORF">PCOR1329_LOCUS17321</name>
</gene>
<proteinExistence type="predicted"/>
<evidence type="ECO:0000256" key="3">
    <source>
        <dbReference type="ARBA" id="ARBA00023069"/>
    </source>
</evidence>
<feature type="non-terminal residue" evidence="7">
    <location>
        <position position="1"/>
    </location>
</feature>
<keyword evidence="5" id="KW-0966">Cell projection</keyword>
<accession>A0ABN9R3M5</accession>
<protein>
    <submittedName>
        <fullName evidence="7">Uncharacterized protein</fullName>
    </submittedName>
</protein>
<organism evidence="7 8">
    <name type="scientific">Prorocentrum cordatum</name>
    <dbReference type="NCBI Taxonomy" id="2364126"/>
    <lineage>
        <taxon>Eukaryota</taxon>
        <taxon>Sar</taxon>
        <taxon>Alveolata</taxon>
        <taxon>Dinophyceae</taxon>
        <taxon>Prorocentrales</taxon>
        <taxon>Prorocentraceae</taxon>
        <taxon>Prorocentrum</taxon>
    </lineage>
</organism>
<dbReference type="PANTHER" id="PTHR13159">
    <property type="entry name" value="RADIAL SPOKEHEAD-RELATED"/>
    <property type="match status" value="1"/>
</dbReference>
<evidence type="ECO:0000256" key="1">
    <source>
        <dbReference type="ARBA" id="ARBA00004430"/>
    </source>
</evidence>
<keyword evidence="4" id="KW-0206">Cytoskeleton</keyword>
<keyword evidence="8" id="KW-1185">Reference proteome</keyword>
<dbReference type="Proteomes" id="UP001189429">
    <property type="component" value="Unassembled WGS sequence"/>
</dbReference>
<sequence length="135" mass="14815">DGEEPTPEQVAKRELKEADPVRSLVRGLHEDGLEWAIRQSGDEAVYRGKKDPETQVYAKTSNAVTYVRSLNWPGAVCVACGNHFANFYVGYGQPATRTEFFIPAPPDVQDEPVDPGEQVEPQGSAEAAAEEPQEE</sequence>
<feature type="region of interest" description="Disordered" evidence="6">
    <location>
        <begin position="103"/>
        <end position="135"/>
    </location>
</feature>
<evidence type="ECO:0000256" key="4">
    <source>
        <dbReference type="ARBA" id="ARBA00023212"/>
    </source>
</evidence>
<keyword evidence="3" id="KW-0969">Cilium</keyword>
<dbReference type="Pfam" id="PF04712">
    <property type="entry name" value="Radial_spoke"/>
    <property type="match status" value="1"/>
</dbReference>
<evidence type="ECO:0000256" key="2">
    <source>
        <dbReference type="ARBA" id="ARBA00022490"/>
    </source>
</evidence>
<evidence type="ECO:0000256" key="5">
    <source>
        <dbReference type="ARBA" id="ARBA00023273"/>
    </source>
</evidence>
<evidence type="ECO:0000313" key="8">
    <source>
        <dbReference type="Proteomes" id="UP001189429"/>
    </source>
</evidence>
<evidence type="ECO:0000313" key="7">
    <source>
        <dbReference type="EMBL" id="CAK0813367.1"/>
    </source>
</evidence>
<comment type="caution">
    <text evidence="7">The sequence shown here is derived from an EMBL/GenBank/DDBJ whole genome shotgun (WGS) entry which is preliminary data.</text>
</comment>
<evidence type="ECO:0000256" key="6">
    <source>
        <dbReference type="SAM" id="MobiDB-lite"/>
    </source>
</evidence>
<dbReference type="EMBL" id="CAUYUJ010005361">
    <property type="protein sequence ID" value="CAK0813367.1"/>
    <property type="molecule type" value="Genomic_DNA"/>
</dbReference>
<name>A0ABN9R3M5_9DINO</name>
<reference evidence="7" key="1">
    <citation type="submission" date="2023-10" db="EMBL/GenBank/DDBJ databases">
        <authorList>
            <person name="Chen Y."/>
            <person name="Shah S."/>
            <person name="Dougan E. K."/>
            <person name="Thang M."/>
            <person name="Chan C."/>
        </authorList>
    </citation>
    <scope>NUCLEOTIDE SEQUENCE [LARGE SCALE GENOMIC DNA]</scope>
</reference>
<comment type="subcellular location">
    <subcellularLocation>
        <location evidence="1">Cytoplasm</location>
        <location evidence="1">Cytoskeleton</location>
        <location evidence="1">Cilium axoneme</location>
    </subcellularLocation>
</comment>
<dbReference type="PANTHER" id="PTHR13159:SF0">
    <property type="entry name" value="RADIAL SPOKE HEAD 6 HOMOLOG A"/>
    <property type="match status" value="1"/>
</dbReference>
<dbReference type="InterPro" id="IPR006802">
    <property type="entry name" value="Radial_spoke"/>
</dbReference>
<keyword evidence="2" id="KW-0963">Cytoplasm</keyword>